<name>I3WBQ3_THESW</name>
<dbReference type="KEGG" id="tsh:Tsac_2707"/>
<sequence>MLHLGRRTISKKEIVYGYVYNSSGERHSEAIPMLAGDIPYFIYEYRNSPKLLITDMYDIIILEALKGVVQYCSDTDFLVFNILHFLLPMQLGIEKPKAFCPAIVQLEIA</sequence>
<dbReference type="Proteomes" id="UP000006178">
    <property type="component" value="Plasmid pMU3262"/>
</dbReference>
<proteinExistence type="predicted"/>
<dbReference type="BioCyc" id="TSAC1094508:GLMA-2753-MONOMER"/>
<evidence type="ECO:0000313" key="1">
    <source>
        <dbReference type="EMBL" id="AFK94254.1"/>
    </source>
</evidence>
<keyword evidence="2" id="KW-1185">Reference proteome</keyword>
<dbReference type="RefSeq" id="WP_014759525.1">
    <property type="nucleotide sequence ID" value="NC_017998.1"/>
</dbReference>
<accession>I3WBQ3</accession>
<organism evidence="1 2">
    <name type="scientific">Thermoanaerobacterium saccharolyticum (strain DSM 8691 / JW/SL-YS485)</name>
    <dbReference type="NCBI Taxonomy" id="1094508"/>
    <lineage>
        <taxon>Bacteria</taxon>
        <taxon>Bacillati</taxon>
        <taxon>Bacillota</taxon>
        <taxon>Clostridia</taxon>
        <taxon>Thermoanaerobacterales</taxon>
        <taxon>Thermoanaerobacteraceae</taxon>
        <taxon>Thermoanaerobacterium</taxon>
    </lineage>
</organism>
<geneLocation type="plasmid" evidence="1 2">
    <name>pMU3262</name>
</geneLocation>
<protein>
    <submittedName>
        <fullName evidence="1">Uncharacterized protein</fullName>
    </submittedName>
</protein>
<gene>
    <name evidence="1" type="ordered locus">Tsac_2707</name>
</gene>
<dbReference type="PATRIC" id="fig|1094508.3.peg.2741"/>
<keyword evidence="1" id="KW-0614">Plasmid</keyword>
<dbReference type="EMBL" id="CP003185">
    <property type="protein sequence ID" value="AFK94254.1"/>
    <property type="molecule type" value="Genomic_DNA"/>
</dbReference>
<reference evidence="1 2" key="1">
    <citation type="journal article" date="2014" name="Appl. Environ. Microbiol.">
        <title>Profile of Secreted Hydrolases, Associated Proteins, and SlpA in Thermoanaerobacterium saccharolyticum during the Degradation of Hemicellulose.</title>
        <authorList>
            <person name="Currie D.H."/>
            <person name="Guss A.M."/>
            <person name="Herring C.D."/>
            <person name="Giannone R.J."/>
            <person name="Johnson C.M."/>
            <person name="Lankford P.K."/>
            <person name="Brown S.D."/>
            <person name="Hettich R.L."/>
            <person name="Lynd L.R."/>
        </authorList>
    </citation>
    <scope>NUCLEOTIDE SEQUENCE [LARGE SCALE GENOMIC DNA]</scope>
    <source>
        <strain evidence="2">DSM 8691 / JW/SL-YS485</strain>
    </source>
</reference>
<dbReference type="AlphaFoldDB" id="I3WBQ3"/>
<evidence type="ECO:0000313" key="2">
    <source>
        <dbReference type="Proteomes" id="UP000006178"/>
    </source>
</evidence>